<organism evidence="2 3">
    <name type="scientific">Streptomyces daqingensis</name>
    <dbReference type="NCBI Taxonomy" id="1472640"/>
    <lineage>
        <taxon>Bacteria</taxon>
        <taxon>Bacillati</taxon>
        <taxon>Actinomycetota</taxon>
        <taxon>Actinomycetes</taxon>
        <taxon>Kitasatosporales</taxon>
        <taxon>Streptomycetaceae</taxon>
        <taxon>Streptomyces</taxon>
    </lineage>
</organism>
<comment type="caution">
    <text evidence="2">The sequence shown here is derived from an EMBL/GenBank/DDBJ whole genome shotgun (WGS) entry which is preliminary data.</text>
</comment>
<dbReference type="RefSeq" id="WP_189036424.1">
    <property type="nucleotide sequence ID" value="NZ_BMMP01000004.1"/>
</dbReference>
<proteinExistence type="predicted"/>
<accession>A0ABQ2M3G1</accession>
<name>A0ABQ2M3G1_9ACTN</name>
<keyword evidence="3" id="KW-1185">Reference proteome</keyword>
<protein>
    <submittedName>
        <fullName evidence="2">Uncharacterized protein</fullName>
    </submittedName>
</protein>
<dbReference type="EMBL" id="BMMP01000004">
    <property type="protein sequence ID" value="GGO46418.1"/>
    <property type="molecule type" value="Genomic_DNA"/>
</dbReference>
<dbReference type="Proteomes" id="UP000631535">
    <property type="component" value="Unassembled WGS sequence"/>
</dbReference>
<sequence>MNAFERRRSALAARLQMQADLTSAELAAGGWCAGASSRVDAQARYRLASELAAQQQPQPADWPLPEQEVA</sequence>
<evidence type="ECO:0000313" key="2">
    <source>
        <dbReference type="EMBL" id="GGO46418.1"/>
    </source>
</evidence>
<evidence type="ECO:0000313" key="3">
    <source>
        <dbReference type="Proteomes" id="UP000631535"/>
    </source>
</evidence>
<feature type="region of interest" description="Disordered" evidence="1">
    <location>
        <begin position="50"/>
        <end position="70"/>
    </location>
</feature>
<reference evidence="3" key="1">
    <citation type="journal article" date="2019" name="Int. J. Syst. Evol. Microbiol.">
        <title>The Global Catalogue of Microorganisms (GCM) 10K type strain sequencing project: providing services to taxonomists for standard genome sequencing and annotation.</title>
        <authorList>
            <consortium name="The Broad Institute Genomics Platform"/>
            <consortium name="The Broad Institute Genome Sequencing Center for Infectious Disease"/>
            <person name="Wu L."/>
            <person name="Ma J."/>
        </authorList>
    </citation>
    <scope>NUCLEOTIDE SEQUENCE [LARGE SCALE GENOMIC DNA]</scope>
    <source>
        <strain evidence="3">CGMCC 4.7178</strain>
    </source>
</reference>
<gene>
    <name evidence="2" type="ORF">GCM10012287_16690</name>
</gene>
<evidence type="ECO:0000256" key="1">
    <source>
        <dbReference type="SAM" id="MobiDB-lite"/>
    </source>
</evidence>